<dbReference type="InterPro" id="IPR012338">
    <property type="entry name" value="Beta-lactam/transpept-like"/>
</dbReference>
<dbReference type="EMBL" id="WHUF01000003">
    <property type="protein sequence ID" value="MQA20835.1"/>
    <property type="molecule type" value="Genomic_DNA"/>
</dbReference>
<accession>A0A843S8R6</accession>
<sequence>MIVLEAPEGDTRLVMVEVAAADAAAATAAAWIRYQPNFKRTIKLVTVEQAINGWQEHKATSYETSPSEKAVIYAEAFRDGDNWTVLLLDGSEQTVGKRDAALDLAQQSLRPKNYVPESFAGRTAHPLDRERQQQMHAFLQEAMKTLGVPGLSYALLDHGKIVFEGGLGVRELGKPAPVDADTLFMAASNTKGMSTLMLSTLVDEGKLKWDQPVTEVYPAFKLGSAETTKKVQVKHLVCACTGLPRQDLEWIFEFKNATPETSLQLLATNSPTSGFGEVYQYNNLMASAAGYIGGHIAYPNLPLGAAYDEAMQTRLFTPLGMHHTTFDMARALRSNHASPHAYNLDGKVEVLPMSFNYSVVPHRPAGGVWTSAHDLIRYVQLEANLGKLPDGKQLVSADALLARRQPQVAAGENRSYGMGLSLETAWGVPVVYHGGSMFGYKSDIYLIPGEGTGAVILTNSDQGRMLLRPMLRRLMEILYDGKPEALASVHNAAERGAAERKEERRSTSLPPDARAVKGLAQHYRSAELGDLTVRRHGKQLMLDFGEWQTAAGTHKNEDGSMSFMTSSAAFSGLELVVGSRSGKRTLTTRDGQHEYIFTER</sequence>
<evidence type="ECO:0000256" key="1">
    <source>
        <dbReference type="SAM" id="MobiDB-lite"/>
    </source>
</evidence>
<feature type="domain" description="Beta-lactamase-related" evidence="2">
    <location>
        <begin position="137"/>
        <end position="464"/>
    </location>
</feature>
<keyword evidence="3" id="KW-0378">Hydrolase</keyword>
<evidence type="ECO:0000313" key="4">
    <source>
        <dbReference type="Proteomes" id="UP000444318"/>
    </source>
</evidence>
<proteinExistence type="predicted"/>
<dbReference type="Proteomes" id="UP000444318">
    <property type="component" value="Unassembled WGS sequence"/>
</dbReference>
<evidence type="ECO:0000259" key="2">
    <source>
        <dbReference type="Pfam" id="PF00144"/>
    </source>
</evidence>
<reference evidence="3 4" key="1">
    <citation type="submission" date="2019-10" db="EMBL/GenBank/DDBJ databases">
        <title>Two novel species isolated from a subtropical stream in China.</title>
        <authorList>
            <person name="Lu H."/>
        </authorList>
    </citation>
    <scope>NUCLEOTIDE SEQUENCE [LARGE SCALE GENOMIC DNA]</scope>
    <source>
        <strain evidence="3 4">FT103W</strain>
    </source>
</reference>
<name>A0A843S8R6_9BURK</name>
<dbReference type="PANTHER" id="PTHR46825">
    <property type="entry name" value="D-ALANYL-D-ALANINE-CARBOXYPEPTIDASE/ENDOPEPTIDASE AMPH"/>
    <property type="match status" value="1"/>
</dbReference>
<comment type="caution">
    <text evidence="3">The sequence shown here is derived from an EMBL/GenBank/DDBJ whole genome shotgun (WGS) entry which is preliminary data.</text>
</comment>
<keyword evidence="4" id="KW-1185">Reference proteome</keyword>
<dbReference type="InterPro" id="IPR001466">
    <property type="entry name" value="Beta-lactam-related"/>
</dbReference>
<dbReference type="InterPro" id="IPR050491">
    <property type="entry name" value="AmpC-like"/>
</dbReference>
<feature type="region of interest" description="Disordered" evidence="1">
    <location>
        <begin position="491"/>
        <end position="510"/>
    </location>
</feature>
<dbReference type="SUPFAM" id="SSF56601">
    <property type="entry name" value="beta-lactamase/transpeptidase-like"/>
    <property type="match status" value="1"/>
</dbReference>
<dbReference type="PANTHER" id="PTHR46825:SF15">
    <property type="entry name" value="BETA-LACTAMASE-RELATED DOMAIN-CONTAINING PROTEIN"/>
    <property type="match status" value="1"/>
</dbReference>
<evidence type="ECO:0000313" key="3">
    <source>
        <dbReference type="EMBL" id="MQA20835.1"/>
    </source>
</evidence>
<dbReference type="GO" id="GO:0016787">
    <property type="term" value="F:hydrolase activity"/>
    <property type="evidence" value="ECO:0007669"/>
    <property type="project" value="UniProtKB-KW"/>
</dbReference>
<dbReference type="Pfam" id="PF00144">
    <property type="entry name" value="Beta-lactamase"/>
    <property type="match status" value="1"/>
</dbReference>
<dbReference type="Gene3D" id="3.40.710.10">
    <property type="entry name" value="DD-peptidase/beta-lactamase superfamily"/>
    <property type="match status" value="1"/>
</dbReference>
<gene>
    <name evidence="3" type="ORF">GEV01_15030</name>
</gene>
<feature type="compositionally biased region" description="Basic and acidic residues" evidence="1">
    <location>
        <begin position="492"/>
        <end position="506"/>
    </location>
</feature>
<dbReference type="AlphaFoldDB" id="A0A843S8R6"/>
<protein>
    <submittedName>
        <fullName evidence="3">Serine hydrolase</fullName>
    </submittedName>
</protein>
<organism evidence="3 4">
    <name type="scientific">Rugamonas rivuli</name>
    <dbReference type="NCBI Taxonomy" id="2743358"/>
    <lineage>
        <taxon>Bacteria</taxon>
        <taxon>Pseudomonadati</taxon>
        <taxon>Pseudomonadota</taxon>
        <taxon>Betaproteobacteria</taxon>
        <taxon>Burkholderiales</taxon>
        <taxon>Oxalobacteraceae</taxon>
        <taxon>Telluria group</taxon>
        <taxon>Rugamonas</taxon>
    </lineage>
</organism>